<proteinExistence type="predicted"/>
<dbReference type="AlphaFoldDB" id="A0A845QZM6"/>
<organism evidence="1 2">
    <name type="scientific">Senegalia massiliensis</name>
    <dbReference type="NCBI Taxonomy" id="1720316"/>
    <lineage>
        <taxon>Bacteria</taxon>
        <taxon>Bacillati</taxon>
        <taxon>Bacillota</taxon>
        <taxon>Clostridia</taxon>
        <taxon>Eubacteriales</taxon>
        <taxon>Clostridiaceae</taxon>
        <taxon>Senegalia</taxon>
    </lineage>
</organism>
<dbReference type="Proteomes" id="UP000467132">
    <property type="component" value="Unassembled WGS sequence"/>
</dbReference>
<evidence type="ECO:0000313" key="2">
    <source>
        <dbReference type="Proteomes" id="UP000467132"/>
    </source>
</evidence>
<reference evidence="1 2" key="1">
    <citation type="submission" date="2018-08" db="EMBL/GenBank/DDBJ databases">
        <title>Murine metabolic-syndrome-specific gut microbial biobank.</title>
        <authorList>
            <person name="Liu C."/>
        </authorList>
    </citation>
    <scope>NUCLEOTIDE SEQUENCE [LARGE SCALE GENOMIC DNA]</scope>
    <source>
        <strain evidence="1 2">583</strain>
    </source>
</reference>
<keyword evidence="2" id="KW-1185">Reference proteome</keyword>
<dbReference type="EMBL" id="QXXA01000007">
    <property type="protein sequence ID" value="NBI06632.1"/>
    <property type="molecule type" value="Genomic_DNA"/>
</dbReference>
<protein>
    <submittedName>
        <fullName evidence="1">Uncharacterized protein</fullName>
    </submittedName>
</protein>
<accession>A0A845QZM6</accession>
<comment type="caution">
    <text evidence="1">The sequence shown here is derived from an EMBL/GenBank/DDBJ whole genome shotgun (WGS) entry which is preliminary data.</text>
</comment>
<gene>
    <name evidence="1" type="ORF">D3Z33_07130</name>
</gene>
<evidence type="ECO:0000313" key="1">
    <source>
        <dbReference type="EMBL" id="NBI06632.1"/>
    </source>
</evidence>
<name>A0A845QZM6_9CLOT</name>
<dbReference type="OrthoDB" id="2485429at2"/>
<sequence length="904" mass="106087">MNNNVYIMSLEGTEIYEHQYRNDDNYSIKQKYIGMIPYSLELRKLREVGLKVVESKKYDKLMTRDLINVKFDWKVKKGEKVIEGLREKIEKQELKEEYKEKLLEFIKTINSEIEDERWNGISSKKLREKLYTEGFKLDFGNGKKIEYVVYKRTGAKSRTGQVLFIRKQLKNKMIKWSRLGMNLGNRNDIDYPSLLAYESLVSSSIEDIIKINPDNILIVDDVKSNFKIDANVVKTNEQGILKSFRNKEYIMENDLYDGEGLLDSSYFKSIGKTDKGMMLLRQHMFKSCVFNTNIQQFLKDHANKKGIDFNTYKVKNMFGEEMYAKDIHMIITPNSLKALKFSFIKGSRPKMWNHWKKKVKEDDSIFGICKFDKQSKRGKDQEGNILNQTSYQMLNSMPISYNDMKKLSQLEVNYIEKLKNDDSTYIEFLKDNDNEVNSNMMFVDIYNRNNNIVNTKVFKNKRKKDIHNYISHCKRGKIRLVGDYCTIVGNPVSFLYHSIGVDDSKYKLKENEVYTTLHPFGLEYVAFRNPHTSPSNVLVVKNKNNDFISKYFNLSENIICVNAIDFPLQRILSGSDYDSDTLILLSDSILLKNAKKCFGKYRVCVNEVDTDSRQYIVDPINMAKIDNILSESQRNIGTVVNIGQFYMSTYWDLINNHTIGDKLNRLLEGIDITTILSEIAIDSAKRMYEVDVDKQIRELKKSDLIEKLKPIFFKSVSENNKNKNKYKKKSKSKGTKKNEDKYGIYNCPVDYLNTILDDIDMAQSRETIKMEKMLNSHSNINIKARQRDKILSYVEEMGNGIRSAIENIIDEDERYEEIDNVKKEYIDKINKFKIKEETMSDIVFRVFTNKKKYRIGFKDKTELLNTFYKLDKEMFLNIFKSNKKKELEIIRENVETVDKDILVS</sequence>
<dbReference type="RefSeq" id="WP_160197119.1">
    <property type="nucleotide sequence ID" value="NZ_QXXA01000007.1"/>
</dbReference>